<evidence type="ECO:0000256" key="4">
    <source>
        <dbReference type="ARBA" id="ARBA00023239"/>
    </source>
</evidence>
<evidence type="ECO:0000259" key="6">
    <source>
        <dbReference type="Pfam" id="PF01397"/>
    </source>
</evidence>
<evidence type="ECO:0000256" key="1">
    <source>
        <dbReference type="ARBA" id="ARBA00001946"/>
    </source>
</evidence>
<comment type="cofactor">
    <cofactor evidence="1">
        <name>Mg(2+)</name>
        <dbReference type="ChEBI" id="CHEBI:18420"/>
    </cofactor>
</comment>
<dbReference type="Gene3D" id="1.10.600.10">
    <property type="entry name" value="Farnesyl Diphosphate Synthase"/>
    <property type="match status" value="1"/>
</dbReference>
<dbReference type="InterPro" id="IPR008930">
    <property type="entry name" value="Terpenoid_cyclase/PrenylTrfase"/>
</dbReference>
<feature type="region of interest" description="Disordered" evidence="5">
    <location>
        <begin position="1"/>
        <end position="25"/>
    </location>
</feature>
<dbReference type="SFLD" id="SFLDG01019">
    <property type="entry name" value="Terpene_Cyclase_Like_1_C_Termi"/>
    <property type="match status" value="1"/>
</dbReference>
<dbReference type="PANTHER" id="PTHR31225">
    <property type="entry name" value="OS04G0344100 PROTEIN-RELATED"/>
    <property type="match status" value="1"/>
</dbReference>
<protein>
    <submittedName>
        <fullName evidence="8">Alpha-farnesene synthase</fullName>
    </submittedName>
</protein>
<dbReference type="GO" id="GO:0000287">
    <property type="term" value="F:magnesium ion binding"/>
    <property type="evidence" value="ECO:0007669"/>
    <property type="project" value="InterPro"/>
</dbReference>
<dbReference type="PANTHER" id="PTHR31225:SF221">
    <property type="entry name" value="(-)-GERMACRENE D SYNTHASE"/>
    <property type="match status" value="1"/>
</dbReference>
<dbReference type="EMBL" id="MZ292689">
    <property type="protein sequence ID" value="QWY12658.1"/>
    <property type="molecule type" value="mRNA"/>
</dbReference>
<evidence type="ECO:0000256" key="2">
    <source>
        <dbReference type="ARBA" id="ARBA00022723"/>
    </source>
</evidence>
<dbReference type="GO" id="GO:0016102">
    <property type="term" value="P:diterpenoid biosynthetic process"/>
    <property type="evidence" value="ECO:0007669"/>
    <property type="project" value="InterPro"/>
</dbReference>
<dbReference type="FunFam" id="1.10.600.10:FF:000007">
    <property type="entry name" value="Isoprene synthase, chloroplastic"/>
    <property type="match status" value="1"/>
</dbReference>
<dbReference type="InterPro" id="IPR005630">
    <property type="entry name" value="Terpene_synthase_metal-bd"/>
</dbReference>
<dbReference type="Gene3D" id="1.50.10.130">
    <property type="entry name" value="Terpene synthase, N-terminal domain"/>
    <property type="match status" value="1"/>
</dbReference>
<reference evidence="8" key="1">
    <citation type="journal article" date="2021" name="J. Exp. Bot.">
        <title>Transcriptional upregulation of host-specific terpene metabolism in aphid-induced galls of Pistacia palaestina.</title>
        <authorList>
            <person name="Davidovich-Rikanati R."/>
            <person name="Bar E."/>
            <person name="Hivert G."/>
            <person name="Huang X.Q."/>
            <person name="Hoppen-Tonial C."/>
            <person name="Khankin V."/>
            <person name="Rand K."/>
            <person name="Abofreih A."/>
            <person name="Muhlemann J.K."/>
            <person name="Marchese J.A."/>
            <person name="Shotland Y."/>
            <person name="Dudareva N."/>
            <person name="Inbar M."/>
            <person name="Lewinsohn E."/>
        </authorList>
    </citation>
    <scope>NUCLEOTIDE SEQUENCE</scope>
</reference>
<evidence type="ECO:0000256" key="3">
    <source>
        <dbReference type="ARBA" id="ARBA00022842"/>
    </source>
</evidence>
<dbReference type="Pfam" id="PF03936">
    <property type="entry name" value="Terpene_synth_C"/>
    <property type="match status" value="1"/>
</dbReference>
<dbReference type="GO" id="GO:0010333">
    <property type="term" value="F:terpene synthase activity"/>
    <property type="evidence" value="ECO:0007669"/>
    <property type="project" value="InterPro"/>
</dbReference>
<dbReference type="SUPFAM" id="SSF48576">
    <property type="entry name" value="Terpenoid synthases"/>
    <property type="match status" value="1"/>
</dbReference>
<dbReference type="InterPro" id="IPR008949">
    <property type="entry name" value="Isoprenoid_synthase_dom_sf"/>
</dbReference>
<feature type="domain" description="Terpene synthase metal-binding" evidence="7">
    <location>
        <begin position="262"/>
        <end position="501"/>
    </location>
</feature>
<feature type="compositionally biased region" description="Basic and acidic residues" evidence="5">
    <location>
        <begin position="15"/>
        <end position="25"/>
    </location>
</feature>
<dbReference type="FunFam" id="1.50.10.130:FF:000001">
    <property type="entry name" value="Isoprene synthase, chloroplastic"/>
    <property type="match status" value="1"/>
</dbReference>
<evidence type="ECO:0000313" key="8">
    <source>
        <dbReference type="EMBL" id="QWY12658.1"/>
    </source>
</evidence>
<evidence type="ECO:0000259" key="7">
    <source>
        <dbReference type="Pfam" id="PF03936"/>
    </source>
</evidence>
<dbReference type="CDD" id="cd00684">
    <property type="entry name" value="Terpene_cyclase_plant_C1"/>
    <property type="match status" value="1"/>
</dbReference>
<dbReference type="InterPro" id="IPR001906">
    <property type="entry name" value="Terpene_synth_N"/>
</dbReference>
<dbReference type="InterPro" id="IPR036965">
    <property type="entry name" value="Terpene_synth_N_sf"/>
</dbReference>
<keyword evidence="4" id="KW-0456">Lyase</keyword>
<evidence type="ECO:0000256" key="5">
    <source>
        <dbReference type="SAM" id="MobiDB-lite"/>
    </source>
</evidence>
<feature type="domain" description="Terpene synthase N-terminal" evidence="6">
    <location>
        <begin position="30"/>
        <end position="205"/>
    </location>
</feature>
<keyword evidence="3" id="KW-0460">Magnesium</keyword>
<dbReference type="InterPro" id="IPR050148">
    <property type="entry name" value="Terpene_synthase-like"/>
</dbReference>
<dbReference type="SUPFAM" id="SSF48239">
    <property type="entry name" value="Terpenoid cyclases/Protein prenyltransferases"/>
    <property type="match status" value="1"/>
</dbReference>
<dbReference type="Pfam" id="PF01397">
    <property type="entry name" value="Terpene_synth"/>
    <property type="match status" value="1"/>
</dbReference>
<keyword evidence="2" id="KW-0479">Metal-binding</keyword>
<organism evidence="8">
    <name type="scientific">Pistacia terebinthus subsp. palaestina</name>
    <dbReference type="NCBI Taxonomy" id="434239"/>
    <lineage>
        <taxon>Eukaryota</taxon>
        <taxon>Viridiplantae</taxon>
        <taxon>Streptophyta</taxon>
        <taxon>Embryophyta</taxon>
        <taxon>Tracheophyta</taxon>
        <taxon>Spermatophyta</taxon>
        <taxon>Magnoliopsida</taxon>
        <taxon>eudicotyledons</taxon>
        <taxon>Gunneridae</taxon>
        <taxon>Pentapetalae</taxon>
        <taxon>rosids</taxon>
        <taxon>malvids</taxon>
        <taxon>Sapindales</taxon>
        <taxon>Anacardiaceae</taxon>
        <taxon>Pistacia</taxon>
    </lineage>
</organism>
<dbReference type="InterPro" id="IPR034741">
    <property type="entry name" value="Terpene_cyclase-like_1_C"/>
</dbReference>
<proteinExistence type="evidence at transcript level"/>
<sequence length="557" mass="64040">MSLNVSALRSLPKNGKQDTNHRSADFHPSIWGDHFLSYASNSVETDDEKKLQELRDDIKKMLKADVKKPAEKLDLVDTIQRLGVSYHFQTYIDQILEKVYKAHEDSGLQNENDDLYSISLEFRLLRQHGYNISSDIFNKFKDNNGDFKASLAEDIRGILSFYEATHFRVHGETILDEALVFTTTLLESMATQLSSPLAAHVKHALYQPLRKGLPRLEAREYMTIYQEDSLHKEVLLTFAKLDFNILQKIHQKELSDITRWWKTLDVENKLPFARDRVVELYFWVMGVYFEPDYGLARRILSKVIAMCSILDDTYDVQGTIEELELFTAAIERWDVSAMHQLPEYMKITYGALLDVYGEIEKDMAFKGKLYRLDYAKDVMKILARNYFNEAKWCDKKYVPTIEEYLSVALLTGGYLTLATTSFVGMGDVVTQESFEWVLSNPKIIKASTIIGRLMNDIAGHKDEQKRGHVASAVECYLNQHNVSEEEAVKLLGEQVEDAWKDINEEFIKPAAVPMPLLERVLNLTRVGDLLYKEDDCYTNSHLMKGHVASLLTDPVLL</sequence>
<name>A0A8F3C5A1_9ROSI</name>
<dbReference type="InterPro" id="IPR044814">
    <property type="entry name" value="Terpene_cyclase_plant_C1"/>
</dbReference>
<dbReference type="AlphaFoldDB" id="A0A8F3C5A1"/>
<dbReference type="SFLD" id="SFLDS00005">
    <property type="entry name" value="Isoprenoid_Synthase_Type_I"/>
    <property type="match status" value="1"/>
</dbReference>
<accession>A0A8F3C5A1</accession>